<dbReference type="Proteomes" id="UP000824120">
    <property type="component" value="Chromosome 3"/>
</dbReference>
<keyword evidence="3" id="KW-1185">Reference proteome</keyword>
<feature type="region of interest" description="Disordered" evidence="1">
    <location>
        <begin position="72"/>
        <end position="96"/>
    </location>
</feature>
<evidence type="ECO:0000313" key="2">
    <source>
        <dbReference type="EMBL" id="KAG5616525.1"/>
    </source>
</evidence>
<protein>
    <submittedName>
        <fullName evidence="2">Uncharacterized protein</fullName>
    </submittedName>
</protein>
<organism evidence="2 3">
    <name type="scientific">Solanum commersonii</name>
    <name type="common">Commerson's wild potato</name>
    <name type="synonym">Commerson's nightshade</name>
    <dbReference type="NCBI Taxonomy" id="4109"/>
    <lineage>
        <taxon>Eukaryota</taxon>
        <taxon>Viridiplantae</taxon>
        <taxon>Streptophyta</taxon>
        <taxon>Embryophyta</taxon>
        <taxon>Tracheophyta</taxon>
        <taxon>Spermatophyta</taxon>
        <taxon>Magnoliopsida</taxon>
        <taxon>eudicotyledons</taxon>
        <taxon>Gunneridae</taxon>
        <taxon>Pentapetalae</taxon>
        <taxon>asterids</taxon>
        <taxon>lamiids</taxon>
        <taxon>Solanales</taxon>
        <taxon>Solanaceae</taxon>
        <taxon>Solanoideae</taxon>
        <taxon>Solaneae</taxon>
        <taxon>Solanum</taxon>
    </lineage>
</organism>
<feature type="compositionally biased region" description="Polar residues" evidence="1">
    <location>
        <begin position="86"/>
        <end position="96"/>
    </location>
</feature>
<proteinExistence type="predicted"/>
<reference evidence="2 3" key="1">
    <citation type="submission" date="2020-09" db="EMBL/GenBank/DDBJ databases">
        <title>De no assembly of potato wild relative species, Solanum commersonii.</title>
        <authorList>
            <person name="Cho K."/>
        </authorList>
    </citation>
    <scope>NUCLEOTIDE SEQUENCE [LARGE SCALE GENOMIC DNA]</scope>
    <source>
        <strain evidence="2">LZ3.2</strain>
        <tissue evidence="2">Leaf</tissue>
    </source>
</reference>
<gene>
    <name evidence="2" type="ORF">H5410_016349</name>
</gene>
<comment type="caution">
    <text evidence="2">The sequence shown here is derived from an EMBL/GenBank/DDBJ whole genome shotgun (WGS) entry which is preliminary data.</text>
</comment>
<dbReference type="AlphaFoldDB" id="A0A9J5ZW08"/>
<accession>A0A9J5ZW08</accession>
<evidence type="ECO:0000313" key="3">
    <source>
        <dbReference type="Proteomes" id="UP000824120"/>
    </source>
</evidence>
<dbReference type="EMBL" id="JACXVP010000003">
    <property type="protein sequence ID" value="KAG5616525.1"/>
    <property type="molecule type" value="Genomic_DNA"/>
</dbReference>
<evidence type="ECO:0000256" key="1">
    <source>
        <dbReference type="SAM" id="MobiDB-lite"/>
    </source>
</evidence>
<sequence length="96" mass="10539">MTLFSSMLACKVPYHATSIRLLLIFSLVLTKNFGKTTTVKSHLASTSQANHYPSPTSSTTMTTRALFLRHSDQRDPMKPKGVASFLPTSSIVGQDH</sequence>
<name>A0A9J5ZW08_SOLCO</name>